<dbReference type="Pfam" id="PF00961">
    <property type="entry name" value="LAGLIDADG_1"/>
    <property type="match status" value="1"/>
</dbReference>
<feature type="chain" id="PRO_5023067868" description="Homing endonuclease LAGLIDADG domain-containing protein" evidence="2">
    <location>
        <begin position="20"/>
        <end position="140"/>
    </location>
</feature>
<sequence length="140" mass="15959">MFMCNDLFVFVSICPFIISQNILPSKDKNQIITFNKINNFGSYLAGLIEGVGSFYVPDKIRNKKGKLNQAKIEIVFTNYDLNLANAISNKIGGGFLIKIENYLRLFFKDKSSILRIINLINGERLTPKIEALHLLIKWSN</sequence>
<dbReference type="GeneID" id="41799550"/>
<evidence type="ECO:0000313" key="4">
    <source>
        <dbReference type="EMBL" id="BBN21271.1"/>
    </source>
</evidence>
<proteinExistence type="predicted"/>
<dbReference type="GO" id="GO:0005739">
    <property type="term" value="C:mitochondrion"/>
    <property type="evidence" value="ECO:0007669"/>
    <property type="project" value="UniProtKB-ARBA"/>
</dbReference>
<accession>A0A5A4UDF0</accession>
<dbReference type="InterPro" id="IPR004860">
    <property type="entry name" value="LAGLIDADG_dom"/>
</dbReference>
<evidence type="ECO:0000259" key="3">
    <source>
        <dbReference type="Pfam" id="PF00961"/>
    </source>
</evidence>
<geneLocation type="mitochondrion" evidence="4"/>
<name>A0A5A4UDF0_9AGAM</name>
<feature type="domain" description="Homing endonuclease LAGLIDADG" evidence="3">
    <location>
        <begin position="44"/>
        <end position="137"/>
    </location>
</feature>
<dbReference type="AlphaFoldDB" id="A0A5A4UDF0"/>
<feature type="signal peptide" evidence="2">
    <location>
        <begin position="1"/>
        <end position="19"/>
    </location>
</feature>
<keyword evidence="4" id="KW-0496">Mitochondrion</keyword>
<organism evidence="4">
    <name type="scientific">Inonotus obliquus</name>
    <dbReference type="NCBI Taxonomy" id="167356"/>
    <lineage>
        <taxon>Eukaryota</taxon>
        <taxon>Fungi</taxon>
        <taxon>Dikarya</taxon>
        <taxon>Basidiomycota</taxon>
        <taxon>Agaricomycotina</taxon>
        <taxon>Agaricomycetes</taxon>
        <taxon>Hymenochaetales</taxon>
        <taxon>Hymenochaetaceae</taxon>
        <taxon>Inonotus</taxon>
    </lineage>
</organism>
<dbReference type="Gene3D" id="3.10.28.10">
    <property type="entry name" value="Homing endonucleases"/>
    <property type="match status" value="1"/>
</dbReference>
<dbReference type="EMBL" id="LC497415">
    <property type="protein sequence ID" value="BBN21271.1"/>
    <property type="molecule type" value="Genomic_DNA"/>
</dbReference>
<reference evidence="4" key="1">
    <citation type="submission" date="2019-08" db="EMBL/GenBank/DDBJ databases">
        <title>The complete mitochondrial genome sequence of the medicinal mushroom, Inonotus obliquus.</title>
        <authorList>
            <person name="Agnestisia R."/>
            <person name="Ono A."/>
            <person name="Nakamura L."/>
            <person name="Chino R."/>
            <person name="Aiso H."/>
            <person name="Nezu I."/>
            <person name="Ishiguri H."/>
            <person name="Yokota S."/>
            <person name="Suzuki T."/>
        </authorList>
    </citation>
    <scope>NUCLEOTIDE SEQUENCE</scope>
    <source>
        <strain evidence="4">NBRC113408</strain>
    </source>
</reference>
<protein>
    <recommendedName>
        <fullName evidence="3">Homing endonuclease LAGLIDADG domain-containing protein</fullName>
    </recommendedName>
</protein>
<comment type="function">
    <text evidence="1">Mitochondrial DNA endonuclease involved in intron homing.</text>
</comment>
<evidence type="ECO:0000256" key="2">
    <source>
        <dbReference type="SAM" id="SignalP"/>
    </source>
</evidence>
<keyword evidence="2" id="KW-0732">Signal</keyword>
<gene>
    <name evidence="4" type="primary">orf140</name>
</gene>
<dbReference type="RefSeq" id="YP_009693745.1">
    <property type="nucleotide sequence ID" value="NC_044740.1"/>
</dbReference>
<dbReference type="PANTHER" id="PTHR36181:SF1">
    <property type="entry name" value="LAGLIDADG ENDONUCLEASE"/>
    <property type="match status" value="1"/>
</dbReference>
<dbReference type="PANTHER" id="PTHR36181">
    <property type="entry name" value="INTRON-ENCODED ENDONUCLEASE AI3-RELATED"/>
    <property type="match status" value="1"/>
</dbReference>
<dbReference type="InterPro" id="IPR051289">
    <property type="entry name" value="LAGLIDADG_Endonuclease"/>
</dbReference>
<dbReference type="InterPro" id="IPR027434">
    <property type="entry name" value="Homing_endonucl"/>
</dbReference>
<evidence type="ECO:0000256" key="1">
    <source>
        <dbReference type="ARBA" id="ARBA00002670"/>
    </source>
</evidence>
<dbReference type="SUPFAM" id="SSF55608">
    <property type="entry name" value="Homing endonucleases"/>
    <property type="match status" value="1"/>
</dbReference>
<dbReference type="GO" id="GO:0004519">
    <property type="term" value="F:endonuclease activity"/>
    <property type="evidence" value="ECO:0007669"/>
    <property type="project" value="InterPro"/>
</dbReference>